<evidence type="ECO:0000256" key="1">
    <source>
        <dbReference type="SAM" id="MobiDB-lite"/>
    </source>
</evidence>
<comment type="caution">
    <text evidence="3">The sequence shown here is derived from an EMBL/GenBank/DDBJ whole genome shotgun (WGS) entry which is preliminary data.</text>
</comment>
<gene>
    <name evidence="3" type="ORF">KGM_205214</name>
</gene>
<dbReference type="GO" id="GO:0003964">
    <property type="term" value="F:RNA-directed DNA polymerase activity"/>
    <property type="evidence" value="ECO:0007669"/>
    <property type="project" value="UniProtKB-KW"/>
</dbReference>
<keyword evidence="4" id="KW-1185">Reference proteome</keyword>
<name>A0A212EHR0_DANPL</name>
<feature type="domain" description="Endonuclease/exonuclease/phosphatase" evidence="2">
    <location>
        <begin position="97"/>
        <end position="214"/>
    </location>
</feature>
<evidence type="ECO:0000313" key="4">
    <source>
        <dbReference type="Proteomes" id="UP000007151"/>
    </source>
</evidence>
<dbReference type="Proteomes" id="UP000007151">
    <property type="component" value="Unassembled WGS sequence"/>
</dbReference>
<reference evidence="3 4" key="1">
    <citation type="journal article" date="2011" name="Cell">
        <title>The monarch butterfly genome yields insights into long-distance migration.</title>
        <authorList>
            <person name="Zhan S."/>
            <person name="Merlin C."/>
            <person name="Boore J.L."/>
            <person name="Reppert S.M."/>
        </authorList>
    </citation>
    <scope>NUCLEOTIDE SEQUENCE [LARGE SCALE GENOMIC DNA]</scope>
    <source>
        <strain evidence="3">F-2</strain>
    </source>
</reference>
<dbReference type="InterPro" id="IPR005135">
    <property type="entry name" value="Endo/exonuclease/phosphatase"/>
</dbReference>
<dbReference type="InterPro" id="IPR036691">
    <property type="entry name" value="Endo/exonu/phosph_ase_sf"/>
</dbReference>
<protein>
    <submittedName>
        <fullName evidence="3">Endonuclease/reverse transcriptase</fullName>
    </submittedName>
</protein>
<dbReference type="InParanoid" id="A0A212EHR0"/>
<sequence>MARPHQHYTQLMHAHKHPFPQPHHTSPASETVDKRLRDLANGKNTYGPPTSFHHPFSWIPHPRSVAIVSGGGAGSPPLVRKESGRGYVAGTWGGYAFVGVYFCPNKPLAVLLEYLEALGPVVRRLAPLPVLVLGDLNAKSVSWGSAATDPRGRAVEEWAAEIGVSPVNRGRTHTCVCAQGGSVVDVTFATHVATRRVRDWRVLDVETLSDHNYIRFEISTFPAPNGIPPKRTSGLSAVGSLSARRPNK</sequence>
<organism evidence="3 4">
    <name type="scientific">Danaus plexippus plexippus</name>
    <dbReference type="NCBI Taxonomy" id="278856"/>
    <lineage>
        <taxon>Eukaryota</taxon>
        <taxon>Metazoa</taxon>
        <taxon>Ecdysozoa</taxon>
        <taxon>Arthropoda</taxon>
        <taxon>Hexapoda</taxon>
        <taxon>Insecta</taxon>
        <taxon>Pterygota</taxon>
        <taxon>Neoptera</taxon>
        <taxon>Endopterygota</taxon>
        <taxon>Lepidoptera</taxon>
        <taxon>Glossata</taxon>
        <taxon>Ditrysia</taxon>
        <taxon>Papilionoidea</taxon>
        <taxon>Nymphalidae</taxon>
        <taxon>Danainae</taxon>
        <taxon>Danaini</taxon>
        <taxon>Danaina</taxon>
        <taxon>Danaus</taxon>
        <taxon>Danaus</taxon>
    </lineage>
</organism>
<keyword evidence="3" id="KW-0378">Hydrolase</keyword>
<dbReference type="EMBL" id="AGBW02014842">
    <property type="protein sequence ID" value="OWR41000.1"/>
    <property type="molecule type" value="Genomic_DNA"/>
</dbReference>
<keyword evidence="3" id="KW-0255">Endonuclease</keyword>
<feature type="region of interest" description="Disordered" evidence="1">
    <location>
        <begin position="227"/>
        <end position="248"/>
    </location>
</feature>
<dbReference type="KEGG" id="dpl:KGM_205214"/>
<evidence type="ECO:0000313" key="3">
    <source>
        <dbReference type="EMBL" id="OWR41000.1"/>
    </source>
</evidence>
<dbReference type="Gene3D" id="3.60.10.10">
    <property type="entry name" value="Endonuclease/exonuclease/phosphatase"/>
    <property type="match status" value="1"/>
</dbReference>
<dbReference type="Pfam" id="PF14529">
    <property type="entry name" value="Exo_endo_phos_2"/>
    <property type="match status" value="1"/>
</dbReference>
<accession>A0A212EHR0</accession>
<dbReference type="GO" id="GO:0004519">
    <property type="term" value="F:endonuclease activity"/>
    <property type="evidence" value="ECO:0007669"/>
    <property type="project" value="UniProtKB-KW"/>
</dbReference>
<proteinExistence type="predicted"/>
<keyword evidence="3" id="KW-0540">Nuclease</keyword>
<dbReference type="AlphaFoldDB" id="A0A212EHR0"/>
<dbReference type="CDD" id="cd09077">
    <property type="entry name" value="R1-I-EN"/>
    <property type="match status" value="1"/>
</dbReference>
<evidence type="ECO:0000259" key="2">
    <source>
        <dbReference type="Pfam" id="PF14529"/>
    </source>
</evidence>
<dbReference type="SUPFAM" id="SSF56219">
    <property type="entry name" value="DNase I-like"/>
    <property type="match status" value="1"/>
</dbReference>